<comment type="similarity">
    <text evidence="2 9">Belongs to the methyltransferase superfamily. RRP8 family.</text>
</comment>
<keyword evidence="8 9" id="KW-0539">Nucleus</keyword>
<dbReference type="SUPFAM" id="SSF53335">
    <property type="entry name" value="S-adenosyl-L-methionine-dependent methyltransferases"/>
    <property type="match status" value="1"/>
</dbReference>
<dbReference type="PANTHER" id="PTHR12787:SF0">
    <property type="entry name" value="RIBOSOMAL RNA-PROCESSING PROTEIN 8"/>
    <property type="match status" value="1"/>
</dbReference>
<sequence length="467" mass="54026">MAKRVKKNVSNVKKMNKNVDDKKKLSKKKLTEEKENERKPAIVKARNLRFKSKNKKNKVIKTVQKIHKNKENGTSVNLLNTDIAKVVDLKNKKGQNQGKNKAQNQGKNKKGQNQIQNKKGQIQVQNKKQQFKDNKQTQNKQSKKNKISDQSKNKISNNEQKFVKETRSRSIEPKMKQKQKVKNDKTAKLNSVLTKKLKSKINKSSNASTQKCEVAITRQHNLDVKRLKELLVNKEKENKKKKIIEKPQSLRQKMMSKLKASRFRYLNETLYNNASSESKKFFKNDPDAFKAYHDGYNHQVEQWPLNPLDVIISSIKKMPKQYIIADFGCGEGRLAASVPHKVHSFDFVSLNENVTVCDIAHTPLLTSGVNVVVFCLSLMGTNLKDYIIEANRVLKKDGILKIAEVESRFDQIEDFIKTINSYGFKHTWKDLSHNLFYFLDFKKEKDISGKKNKLPPITLKPCLYKKR</sequence>
<dbReference type="CDD" id="cd02440">
    <property type="entry name" value="AdoMet_MTases"/>
    <property type="match status" value="1"/>
</dbReference>
<evidence type="ECO:0000256" key="3">
    <source>
        <dbReference type="ARBA" id="ARBA00020203"/>
    </source>
</evidence>
<keyword evidence="4 9" id="KW-0698">rRNA processing</keyword>
<protein>
    <recommendedName>
        <fullName evidence="3 9">Ribosomal RNA-processing protein 8</fullName>
        <ecNumber evidence="9">2.1.1.-</ecNumber>
    </recommendedName>
</protein>
<dbReference type="InterPro" id="IPR042036">
    <property type="entry name" value="RRP8_N"/>
</dbReference>
<evidence type="ECO:0000256" key="10">
    <source>
        <dbReference type="SAM" id="Coils"/>
    </source>
</evidence>
<comment type="caution">
    <text evidence="12">The sequence shown here is derived from an EMBL/GenBank/DDBJ whole genome shotgun (WGS) entry which is preliminary data.</text>
</comment>
<evidence type="ECO:0000256" key="5">
    <source>
        <dbReference type="ARBA" id="ARBA00022603"/>
    </source>
</evidence>
<feature type="compositionally biased region" description="Basic and acidic residues" evidence="11">
    <location>
        <begin position="161"/>
        <end position="185"/>
    </location>
</feature>
<dbReference type="Proteomes" id="UP001642520">
    <property type="component" value="Unassembled WGS sequence"/>
</dbReference>
<proteinExistence type="inferred from homology"/>
<feature type="region of interest" description="Disordered" evidence="11">
    <location>
        <begin position="90"/>
        <end position="185"/>
    </location>
</feature>
<keyword evidence="13" id="KW-1185">Reference proteome</keyword>
<evidence type="ECO:0000256" key="4">
    <source>
        <dbReference type="ARBA" id="ARBA00022552"/>
    </source>
</evidence>
<dbReference type="EMBL" id="CAXAJV020001293">
    <property type="protein sequence ID" value="CAL7945075.1"/>
    <property type="molecule type" value="Genomic_DNA"/>
</dbReference>
<gene>
    <name evidence="12" type="ORF">XYLVIOL_LOCUS6996</name>
</gene>
<evidence type="ECO:0000256" key="1">
    <source>
        <dbReference type="ARBA" id="ARBA00004604"/>
    </source>
</evidence>
<feature type="region of interest" description="Disordered" evidence="11">
    <location>
        <begin position="1"/>
        <end position="40"/>
    </location>
</feature>
<evidence type="ECO:0000313" key="13">
    <source>
        <dbReference type="Proteomes" id="UP001642520"/>
    </source>
</evidence>
<comment type="subcellular location">
    <subcellularLocation>
        <location evidence="1 9">Nucleus</location>
        <location evidence="1 9">Nucleolus</location>
    </subcellularLocation>
</comment>
<name>A0ABP1P0T8_XYLVO</name>
<dbReference type="InterPro" id="IPR007823">
    <property type="entry name" value="RRP8"/>
</dbReference>
<feature type="coiled-coil region" evidence="10">
    <location>
        <begin position="217"/>
        <end position="244"/>
    </location>
</feature>
<dbReference type="Gene3D" id="3.40.50.150">
    <property type="entry name" value="Vaccinia Virus protein VP39"/>
    <property type="match status" value="1"/>
</dbReference>
<evidence type="ECO:0000313" key="12">
    <source>
        <dbReference type="EMBL" id="CAL7945075.1"/>
    </source>
</evidence>
<dbReference type="EC" id="2.1.1.-" evidence="9"/>
<reference evidence="12 13" key="1">
    <citation type="submission" date="2024-08" db="EMBL/GenBank/DDBJ databases">
        <authorList>
            <person name="Will J Nash"/>
            <person name="Angela Man"/>
            <person name="Seanna McTaggart"/>
            <person name="Kendall Baker"/>
            <person name="Tom Barker"/>
            <person name="Leah Catchpole"/>
            <person name="Alex Durrant"/>
            <person name="Karim Gharbi"/>
            <person name="Naomi Irish"/>
            <person name="Gemy Kaithakottil"/>
            <person name="Debby Ku"/>
            <person name="Aaliyah Providence"/>
            <person name="Felix Shaw"/>
            <person name="David Swarbreck"/>
            <person name="Chris Watkins"/>
            <person name="Ann M. McCartney"/>
            <person name="Giulio Formenti"/>
            <person name="Alice Mouton"/>
            <person name="Noel Vella"/>
            <person name="Bjorn M von Reumont"/>
            <person name="Adriana Vella"/>
            <person name="Wilfried Haerty"/>
        </authorList>
    </citation>
    <scope>NUCLEOTIDE SEQUENCE [LARGE SCALE GENOMIC DNA]</scope>
</reference>
<organism evidence="12 13">
    <name type="scientific">Xylocopa violacea</name>
    <name type="common">Violet carpenter bee</name>
    <name type="synonym">Apis violacea</name>
    <dbReference type="NCBI Taxonomy" id="135666"/>
    <lineage>
        <taxon>Eukaryota</taxon>
        <taxon>Metazoa</taxon>
        <taxon>Ecdysozoa</taxon>
        <taxon>Arthropoda</taxon>
        <taxon>Hexapoda</taxon>
        <taxon>Insecta</taxon>
        <taxon>Pterygota</taxon>
        <taxon>Neoptera</taxon>
        <taxon>Endopterygota</taxon>
        <taxon>Hymenoptera</taxon>
        <taxon>Apocrita</taxon>
        <taxon>Aculeata</taxon>
        <taxon>Apoidea</taxon>
        <taxon>Anthophila</taxon>
        <taxon>Apidae</taxon>
        <taxon>Xylocopa</taxon>
        <taxon>Xylocopa</taxon>
    </lineage>
</organism>
<evidence type="ECO:0000256" key="6">
    <source>
        <dbReference type="ARBA" id="ARBA00022679"/>
    </source>
</evidence>
<evidence type="ECO:0000256" key="11">
    <source>
        <dbReference type="SAM" id="MobiDB-lite"/>
    </source>
</evidence>
<dbReference type="InterPro" id="IPR029063">
    <property type="entry name" value="SAM-dependent_MTases_sf"/>
</dbReference>
<evidence type="ECO:0000256" key="7">
    <source>
        <dbReference type="ARBA" id="ARBA00022691"/>
    </source>
</evidence>
<keyword evidence="5 9" id="KW-0489">Methyltransferase</keyword>
<keyword evidence="7 9" id="KW-0949">S-adenosyl-L-methionine</keyword>
<evidence type="ECO:0000256" key="8">
    <source>
        <dbReference type="ARBA" id="ARBA00023242"/>
    </source>
</evidence>
<evidence type="ECO:0000256" key="9">
    <source>
        <dbReference type="RuleBase" id="RU365074"/>
    </source>
</evidence>
<feature type="compositionally biased region" description="Low complexity" evidence="11">
    <location>
        <begin position="94"/>
        <end position="128"/>
    </location>
</feature>
<comment type="function">
    <text evidence="9">Probable methyltransferase required to silence rDNA.</text>
</comment>
<dbReference type="PANTHER" id="PTHR12787">
    <property type="entry name" value="RIBOSOMAL RNA-PROCESSING PROTEIN 8"/>
    <property type="match status" value="1"/>
</dbReference>
<evidence type="ECO:0000256" key="2">
    <source>
        <dbReference type="ARBA" id="ARBA00006301"/>
    </source>
</evidence>
<dbReference type="Pfam" id="PF05148">
    <property type="entry name" value="Methyltransf_8"/>
    <property type="match status" value="1"/>
</dbReference>
<feature type="compositionally biased region" description="Basic and acidic residues" evidence="11">
    <location>
        <begin position="17"/>
        <end position="40"/>
    </location>
</feature>
<keyword evidence="10" id="KW-0175">Coiled coil</keyword>
<accession>A0ABP1P0T8</accession>
<dbReference type="Gene3D" id="1.10.10.2150">
    <property type="entry name" value="Ribosomal RNA-processing protein 8, N-terminal domain"/>
    <property type="match status" value="1"/>
</dbReference>
<keyword evidence="6 9" id="KW-0808">Transferase</keyword>